<dbReference type="FunFam" id="3.30.160.60:FF:000017">
    <property type="entry name" value="zinc finger protein 62 homolog"/>
    <property type="match status" value="1"/>
</dbReference>
<evidence type="ECO:0000256" key="1">
    <source>
        <dbReference type="ARBA" id="ARBA00004123"/>
    </source>
</evidence>
<dbReference type="PANTHER" id="PTHR23235">
    <property type="entry name" value="KRUEPPEL-LIKE TRANSCRIPTION FACTOR"/>
    <property type="match status" value="1"/>
</dbReference>
<dbReference type="Pfam" id="PF00096">
    <property type="entry name" value="zf-C2H2"/>
    <property type="match status" value="3"/>
</dbReference>
<feature type="domain" description="C2H2-type" evidence="12">
    <location>
        <begin position="195"/>
        <end position="222"/>
    </location>
</feature>
<dbReference type="InterPro" id="IPR036236">
    <property type="entry name" value="Znf_C2H2_sf"/>
</dbReference>
<proteinExistence type="inferred from homology"/>
<evidence type="ECO:0000256" key="2">
    <source>
        <dbReference type="ARBA" id="ARBA00006991"/>
    </source>
</evidence>
<dbReference type="InterPro" id="IPR013087">
    <property type="entry name" value="Znf_C2H2_type"/>
</dbReference>
<dbReference type="EMBL" id="CAXKWB010022530">
    <property type="protein sequence ID" value="CAL4124414.1"/>
    <property type="molecule type" value="Genomic_DNA"/>
</dbReference>
<organism evidence="13 14">
    <name type="scientific">Meganyctiphanes norvegica</name>
    <name type="common">Northern krill</name>
    <name type="synonym">Thysanopoda norvegica</name>
    <dbReference type="NCBI Taxonomy" id="48144"/>
    <lineage>
        <taxon>Eukaryota</taxon>
        <taxon>Metazoa</taxon>
        <taxon>Ecdysozoa</taxon>
        <taxon>Arthropoda</taxon>
        <taxon>Crustacea</taxon>
        <taxon>Multicrustacea</taxon>
        <taxon>Malacostraca</taxon>
        <taxon>Eumalacostraca</taxon>
        <taxon>Eucarida</taxon>
        <taxon>Euphausiacea</taxon>
        <taxon>Euphausiidae</taxon>
        <taxon>Meganyctiphanes</taxon>
    </lineage>
</organism>
<reference evidence="13 14" key="1">
    <citation type="submission" date="2024-05" db="EMBL/GenBank/DDBJ databases">
        <authorList>
            <person name="Wallberg A."/>
        </authorList>
    </citation>
    <scope>NUCLEOTIDE SEQUENCE [LARGE SCALE GENOMIC DNA]</scope>
</reference>
<keyword evidence="5 11" id="KW-0863">Zinc-finger</keyword>
<evidence type="ECO:0000256" key="4">
    <source>
        <dbReference type="ARBA" id="ARBA00022737"/>
    </source>
</evidence>
<feature type="domain" description="C2H2-type" evidence="12">
    <location>
        <begin position="111"/>
        <end position="138"/>
    </location>
</feature>
<keyword evidence="6" id="KW-0862">Zinc</keyword>
<dbReference type="PROSITE" id="PS50157">
    <property type="entry name" value="ZINC_FINGER_C2H2_2"/>
    <property type="match status" value="4"/>
</dbReference>
<feature type="non-terminal residue" evidence="13">
    <location>
        <position position="231"/>
    </location>
</feature>
<name>A0AAV2RK92_MEGNR</name>
<comment type="subcellular location">
    <subcellularLocation>
        <location evidence="1">Nucleus</location>
    </subcellularLocation>
</comment>
<keyword evidence="7" id="KW-0805">Transcription regulation</keyword>
<evidence type="ECO:0000259" key="12">
    <source>
        <dbReference type="PROSITE" id="PS50157"/>
    </source>
</evidence>
<evidence type="ECO:0000256" key="11">
    <source>
        <dbReference type="PROSITE-ProRule" id="PRU00042"/>
    </source>
</evidence>
<keyword evidence="8" id="KW-0238">DNA-binding</keyword>
<keyword evidence="9" id="KW-0804">Transcription</keyword>
<protein>
    <recommendedName>
        <fullName evidence="12">C2H2-type domain-containing protein</fullName>
    </recommendedName>
</protein>
<evidence type="ECO:0000256" key="7">
    <source>
        <dbReference type="ARBA" id="ARBA00023015"/>
    </source>
</evidence>
<dbReference type="PROSITE" id="PS00028">
    <property type="entry name" value="ZINC_FINGER_C2H2_1"/>
    <property type="match status" value="4"/>
</dbReference>
<dbReference type="PANTHER" id="PTHR23235:SF142">
    <property type="entry name" value="ZINC FINGER PROTEIN 384"/>
    <property type="match status" value="1"/>
</dbReference>
<feature type="domain" description="C2H2-type" evidence="12">
    <location>
        <begin position="167"/>
        <end position="194"/>
    </location>
</feature>
<dbReference type="GO" id="GO:0008270">
    <property type="term" value="F:zinc ion binding"/>
    <property type="evidence" value="ECO:0007669"/>
    <property type="project" value="UniProtKB-KW"/>
</dbReference>
<keyword evidence="14" id="KW-1185">Reference proteome</keyword>
<dbReference type="Proteomes" id="UP001497623">
    <property type="component" value="Unassembled WGS sequence"/>
</dbReference>
<evidence type="ECO:0000256" key="6">
    <source>
        <dbReference type="ARBA" id="ARBA00022833"/>
    </source>
</evidence>
<evidence type="ECO:0000256" key="3">
    <source>
        <dbReference type="ARBA" id="ARBA00022723"/>
    </source>
</evidence>
<dbReference type="FunFam" id="3.30.160.60:FF:000478">
    <property type="entry name" value="Zinc finger protein 133"/>
    <property type="match status" value="1"/>
</dbReference>
<dbReference type="FunFam" id="3.30.160.60:FF:000624">
    <property type="entry name" value="zinc finger protein 697"/>
    <property type="match status" value="1"/>
</dbReference>
<dbReference type="GO" id="GO:0005634">
    <property type="term" value="C:nucleus"/>
    <property type="evidence" value="ECO:0007669"/>
    <property type="project" value="UniProtKB-SubCell"/>
</dbReference>
<dbReference type="SUPFAM" id="SSF57667">
    <property type="entry name" value="beta-beta-alpha zinc fingers"/>
    <property type="match status" value="4"/>
</dbReference>
<dbReference type="FunFam" id="3.30.160.60:FF:001408">
    <property type="entry name" value="Zinc finger protein 260"/>
    <property type="match status" value="1"/>
</dbReference>
<comment type="caution">
    <text evidence="13">The sequence shown here is derived from an EMBL/GenBank/DDBJ whole genome shotgun (WGS) entry which is preliminary data.</text>
</comment>
<sequence length="231" mass="26794">MPFSCTECDWGNCDIDRLILSLLGVNQLAFEFKSLRYLNMQNCNYEEQKNILKDGVFPDERSQCEEVFSESELFKVKQEMHTEYRPYEFSKCDEAFLNSSQSESPMLEKPYLCSHCGKAFSHDILLKSHEHTHTGGESHQCFECNKTFVYNNQLITHMRTHTGEKPYQCSQCGKAFSIKSNLTSHKKIHTGERSFQCTQCDKTFSSNGYLKIHMRLHTGEKPFKCSQCDKA</sequence>
<dbReference type="SMART" id="SM00355">
    <property type="entry name" value="ZnF_C2H2"/>
    <property type="match status" value="4"/>
</dbReference>
<evidence type="ECO:0000313" key="13">
    <source>
        <dbReference type="EMBL" id="CAL4124414.1"/>
    </source>
</evidence>
<keyword evidence="10" id="KW-0539">Nucleus</keyword>
<evidence type="ECO:0000256" key="10">
    <source>
        <dbReference type="ARBA" id="ARBA00023242"/>
    </source>
</evidence>
<dbReference type="GO" id="GO:0000978">
    <property type="term" value="F:RNA polymerase II cis-regulatory region sequence-specific DNA binding"/>
    <property type="evidence" value="ECO:0007669"/>
    <property type="project" value="TreeGrafter"/>
</dbReference>
<feature type="domain" description="C2H2-type" evidence="12">
    <location>
        <begin position="139"/>
        <end position="166"/>
    </location>
</feature>
<dbReference type="GO" id="GO:0000981">
    <property type="term" value="F:DNA-binding transcription factor activity, RNA polymerase II-specific"/>
    <property type="evidence" value="ECO:0007669"/>
    <property type="project" value="TreeGrafter"/>
</dbReference>
<evidence type="ECO:0000313" key="14">
    <source>
        <dbReference type="Proteomes" id="UP001497623"/>
    </source>
</evidence>
<comment type="similarity">
    <text evidence="2">Belongs to the krueppel C2H2-type zinc-finger protein family.</text>
</comment>
<evidence type="ECO:0000256" key="5">
    <source>
        <dbReference type="ARBA" id="ARBA00022771"/>
    </source>
</evidence>
<keyword evidence="4" id="KW-0677">Repeat</keyword>
<accession>A0AAV2RK92</accession>
<gene>
    <name evidence="13" type="ORF">MNOR_LOCUS24490</name>
</gene>
<keyword evidence="3" id="KW-0479">Metal-binding</keyword>
<evidence type="ECO:0000256" key="9">
    <source>
        <dbReference type="ARBA" id="ARBA00023163"/>
    </source>
</evidence>
<dbReference type="Gene3D" id="3.30.160.60">
    <property type="entry name" value="Classic Zinc Finger"/>
    <property type="match status" value="5"/>
</dbReference>
<dbReference type="AlphaFoldDB" id="A0AAV2RK92"/>
<evidence type="ECO:0000256" key="8">
    <source>
        <dbReference type="ARBA" id="ARBA00023125"/>
    </source>
</evidence>